<protein>
    <submittedName>
        <fullName evidence="3">Uncharacterized protein</fullName>
    </submittedName>
</protein>
<dbReference type="Gene3D" id="4.10.80.40">
    <property type="entry name" value="succinate dehydrogenase protein domain"/>
    <property type="match status" value="1"/>
</dbReference>
<keyword evidence="4" id="KW-1185">Reference proteome</keyword>
<accession>A0ABN4T7E8</accession>
<dbReference type="InterPro" id="IPR021865">
    <property type="entry name" value="Peptidase_G2"/>
</dbReference>
<dbReference type="Pfam" id="PF11962">
    <property type="entry name" value="Peptidase_G2"/>
    <property type="match status" value="1"/>
</dbReference>
<evidence type="ECO:0000313" key="4">
    <source>
        <dbReference type="Proteomes" id="UP000177894"/>
    </source>
</evidence>
<dbReference type="RefSeq" id="WP_070968996.1">
    <property type="nucleotide sequence ID" value="NZ_CP017603.1"/>
</dbReference>
<evidence type="ECO:0000313" key="3">
    <source>
        <dbReference type="EMBL" id="AOY76792.1"/>
    </source>
</evidence>
<gene>
    <name evidence="3" type="ORF">BJL90_13580</name>
</gene>
<dbReference type="InterPro" id="IPR046454">
    <property type="entry name" value="GpA_endonuclease"/>
</dbReference>
<feature type="domain" description="Terminase large subunit GpA endonuclease" evidence="2">
    <location>
        <begin position="87"/>
        <end position="139"/>
    </location>
</feature>
<dbReference type="Pfam" id="PF20454">
    <property type="entry name" value="GpA_nuclease"/>
    <property type="match status" value="1"/>
</dbReference>
<sequence length="243" mass="27148">MNDVLTSFGSKILAMASKPAPALIARDDIGIIQELIKKECFEVLDELSSYDPAAFYGEDYIDVCDDMDIEVQGNRGDKKEFKDSKIKGTEALKTFINTYLGENWEDLEGEVNDEEALIKRRERYGCPVPESVLMLTAGITGVEQGYGLLQTINGHGVRTANEGECIIGVTSATAGVILGDTLFSWQGRWLKDEWGAYIYETVIDEDTGEKIEVPKENPDWNPEIEQQSRLERPDEWTIVGLVV</sequence>
<feature type="domain" description="Peptidase G2 IMC autoproteolytic cleavage" evidence="1">
    <location>
        <begin position="146"/>
        <end position="242"/>
    </location>
</feature>
<dbReference type="Proteomes" id="UP000177894">
    <property type="component" value="Chromosome"/>
</dbReference>
<reference evidence="3 4" key="1">
    <citation type="submission" date="2016-10" db="EMBL/GenBank/DDBJ databases">
        <title>Complete Genome Sequence of Acetogen Clostridium formicoaceticum ATCC 27076.</title>
        <authorList>
            <person name="Bao T."/>
            <person name="Cheng C."/>
            <person name="Zhao J."/>
            <person name="Yang S.-T."/>
            <person name="Wang J."/>
            <person name="Wang M."/>
        </authorList>
    </citation>
    <scope>NUCLEOTIDE SEQUENCE [LARGE SCALE GENOMIC DNA]</scope>
    <source>
        <strain evidence="3 4">ATCC 27076</strain>
    </source>
</reference>
<evidence type="ECO:0000259" key="2">
    <source>
        <dbReference type="Pfam" id="PF20454"/>
    </source>
</evidence>
<organism evidence="3 4">
    <name type="scientific">Clostridium formicaceticum</name>
    <dbReference type="NCBI Taxonomy" id="1497"/>
    <lineage>
        <taxon>Bacteria</taxon>
        <taxon>Bacillati</taxon>
        <taxon>Bacillota</taxon>
        <taxon>Clostridia</taxon>
        <taxon>Eubacteriales</taxon>
        <taxon>Clostridiaceae</taxon>
        <taxon>Clostridium</taxon>
    </lineage>
</organism>
<proteinExistence type="predicted"/>
<evidence type="ECO:0000259" key="1">
    <source>
        <dbReference type="Pfam" id="PF11962"/>
    </source>
</evidence>
<dbReference type="EMBL" id="CP017603">
    <property type="protein sequence ID" value="AOY76792.1"/>
    <property type="molecule type" value="Genomic_DNA"/>
</dbReference>
<name>A0ABN4T7E8_9CLOT</name>